<evidence type="ECO:0000313" key="3">
    <source>
        <dbReference type="Proteomes" id="UP001180489"/>
    </source>
</evidence>
<gene>
    <name evidence="2" type="ORF">RM863_35305</name>
</gene>
<evidence type="ECO:0000256" key="1">
    <source>
        <dbReference type="SAM" id="MobiDB-lite"/>
    </source>
</evidence>
<proteinExistence type="predicted"/>
<comment type="caution">
    <text evidence="2">The sequence shown here is derived from an EMBL/GenBank/DDBJ whole genome shotgun (WGS) entry which is preliminary data.</text>
</comment>
<protein>
    <recommendedName>
        <fullName evidence="4">DksA C4-type domain-containing protein</fullName>
    </recommendedName>
</protein>
<feature type="compositionally biased region" description="Basic and acidic residues" evidence="1">
    <location>
        <begin position="68"/>
        <end position="78"/>
    </location>
</feature>
<accession>A0ABU2UW94</accession>
<evidence type="ECO:0008006" key="4">
    <source>
        <dbReference type="Google" id="ProtNLM"/>
    </source>
</evidence>
<keyword evidence="3" id="KW-1185">Reference proteome</keyword>
<dbReference type="EMBL" id="JAVRFF010000061">
    <property type="protein sequence ID" value="MDT0477403.1"/>
    <property type="molecule type" value="Genomic_DNA"/>
</dbReference>
<evidence type="ECO:0000313" key="2">
    <source>
        <dbReference type="EMBL" id="MDT0477403.1"/>
    </source>
</evidence>
<dbReference type="Proteomes" id="UP001180489">
    <property type="component" value="Unassembled WGS sequence"/>
</dbReference>
<feature type="region of interest" description="Disordered" evidence="1">
    <location>
        <begin position="68"/>
        <end position="94"/>
    </location>
</feature>
<name>A0ABU2UW94_9ACTN</name>
<dbReference type="RefSeq" id="WP_311637610.1">
    <property type="nucleotide sequence ID" value="NZ_JAVRFF010000061.1"/>
</dbReference>
<organism evidence="2 3">
    <name type="scientific">Streptomyces hintoniae</name>
    <dbReference type="NCBI Taxonomy" id="3075521"/>
    <lineage>
        <taxon>Bacteria</taxon>
        <taxon>Bacillati</taxon>
        <taxon>Actinomycetota</taxon>
        <taxon>Actinomycetes</taxon>
        <taxon>Kitasatosporales</taxon>
        <taxon>Streptomycetaceae</taxon>
        <taxon>Streptomyces</taxon>
    </lineage>
</organism>
<sequence length="94" mass="10477">MGRVRAEGEPEWLQEDTLLAIEWQRLQDETCGGCGHLLTESLDEANDYEAKRITCFACQAKERAEHAASEHEGADLSGHKMTVVHTGRRPLLDG</sequence>
<reference evidence="2" key="1">
    <citation type="submission" date="2024-05" db="EMBL/GenBank/DDBJ databases">
        <title>30 novel species of actinomycetes from the DSMZ collection.</title>
        <authorList>
            <person name="Nouioui I."/>
        </authorList>
    </citation>
    <scope>NUCLEOTIDE SEQUENCE</scope>
    <source>
        <strain evidence="2">DSM 41014</strain>
    </source>
</reference>